<sequence>MNFRVIALSNEDQSVGLDMYEWFTGATNEHTMDPTEIEVNDNDKLVIIWAQDNFDKAIELGRKFYQAGVLTLGVFPEYIEEQECFDSQTINDGKSILSIVRAITAPVIYSGPISFDFNDIHTALKDAERFYARFIYGADVDSLISKVEDKFQQIGLSNVESACINLYGELQPDFNSYSIDKIKALLSMMPEESTTLLGVHKLPDSFTGIEDKMEHKMSLGISFILAGEDMRIWNFSYR</sequence>
<reference evidence="1" key="1">
    <citation type="journal article" date="2020" name="J. ISSAAS">
        <title>Lactobacilli and other gastrointestinal microbiota of Peromyscus leucopus, reservoir host for agents of Lyme disease and other zoonoses in North America.</title>
        <authorList>
            <person name="Milovic A."/>
            <person name="Bassam K."/>
            <person name="Shao H."/>
            <person name="Chatzistamou I."/>
            <person name="Tufts D.M."/>
            <person name="Diuk-Wasser M."/>
            <person name="Barbour A.G."/>
        </authorList>
    </citation>
    <scope>NUCLEOTIDE SEQUENCE</scope>
    <source>
        <strain evidence="1">LL71</strain>
    </source>
</reference>
<organism evidence="1">
    <name type="scientific">uncultured Muribaculaceae bacterium</name>
    <dbReference type="NCBI Taxonomy" id="2301481"/>
    <lineage>
        <taxon>Bacteria</taxon>
        <taxon>Pseudomonadati</taxon>
        <taxon>Bacteroidota</taxon>
        <taxon>Bacteroidia</taxon>
        <taxon>Bacteroidales</taxon>
        <taxon>Muribaculaceae</taxon>
        <taxon>environmental samples</taxon>
    </lineage>
</organism>
<accession>A0A6G8F479</accession>
<gene>
    <name evidence="1" type="ORF">Muribac1_0200</name>
</gene>
<name>A0A6G8F479_9BACT</name>
<evidence type="ECO:0000313" key="1">
    <source>
        <dbReference type="EMBL" id="QIM10811.1"/>
    </source>
</evidence>
<proteinExistence type="predicted"/>
<dbReference type="AlphaFoldDB" id="A0A6G8F479"/>
<dbReference type="EMBL" id="MT002444">
    <property type="protein sequence ID" value="QIM10811.1"/>
    <property type="molecule type" value="Genomic_DNA"/>
</dbReference>
<protein>
    <submittedName>
        <fullName evidence="1">Uncharacterized protein</fullName>
    </submittedName>
</protein>